<organism evidence="1 4">
    <name type="scientific">Leptospira langatensis</name>
    <dbReference type="NCBI Taxonomy" id="2484983"/>
    <lineage>
        <taxon>Bacteria</taxon>
        <taxon>Pseudomonadati</taxon>
        <taxon>Spirochaetota</taxon>
        <taxon>Spirochaetia</taxon>
        <taxon>Leptospirales</taxon>
        <taxon>Leptospiraceae</taxon>
        <taxon>Leptospira</taxon>
    </lineage>
</organism>
<dbReference type="OrthoDB" id="342054at2"/>
<keyword evidence="3" id="KW-1185">Reference proteome</keyword>
<reference evidence="2" key="1">
    <citation type="submission" date="2018-10" db="EMBL/GenBank/DDBJ databases">
        <authorList>
            <person name="Vincent A.T."/>
            <person name="Schiettekatte O."/>
            <person name="Bourhy P."/>
            <person name="Veyrier F.J."/>
            <person name="Picardeau M."/>
        </authorList>
    </citation>
    <scope>NUCLEOTIDE SEQUENCE</scope>
    <source>
        <strain evidence="2">201702690</strain>
    </source>
</reference>
<dbReference type="EMBL" id="RQER01000007">
    <property type="protein sequence ID" value="TGK00327.1"/>
    <property type="molecule type" value="Genomic_DNA"/>
</dbReference>
<evidence type="ECO:0000313" key="1">
    <source>
        <dbReference type="EMBL" id="TGK00327.1"/>
    </source>
</evidence>
<dbReference type="Proteomes" id="UP000297273">
    <property type="component" value="Unassembled WGS sequence"/>
</dbReference>
<evidence type="ECO:0000313" key="2">
    <source>
        <dbReference type="EMBL" id="TGL42815.1"/>
    </source>
</evidence>
<dbReference type="Proteomes" id="UP000297946">
    <property type="component" value="Unassembled WGS sequence"/>
</dbReference>
<protein>
    <submittedName>
        <fullName evidence="1">Uncharacterized protein</fullName>
    </submittedName>
</protein>
<proteinExistence type="predicted"/>
<evidence type="ECO:0000313" key="3">
    <source>
        <dbReference type="Proteomes" id="UP000297273"/>
    </source>
</evidence>
<name>A0A5F1ZW31_9LEPT</name>
<comment type="caution">
    <text evidence="1">The sequence shown here is derived from an EMBL/GenBank/DDBJ whole genome shotgun (WGS) entry which is preliminary data.</text>
</comment>
<evidence type="ECO:0000313" key="4">
    <source>
        <dbReference type="Proteomes" id="UP000297946"/>
    </source>
</evidence>
<accession>A0A5F1ZW31</accession>
<dbReference type="AlphaFoldDB" id="A0A5F1ZW31"/>
<sequence>MDRQYKEVFPSRSELDLHYSEAESLQKHGNPYSAIRLLKGSMYCYRLRYGKLVPEAFERTARLLGKFLDQYSHKEKELQRLTDPFGCWDPSVLKIKSNDFAYALDLSSDFSYLFPDQDREFSGEDPDFLWQVHRFYKSFPLEKEPDTWEKEYRKSSEGLLFFRPDRIVFTIGTTLHFHPQAFDAQNYYKIWDSLRGINPRTMREWNYLRKKEGDAYRTDFNYVSPDGRRSKIVVLEKFYLRGTRGILFSLAYPLRLESEAVKIWSRFSSSVVVE</sequence>
<gene>
    <name evidence="1" type="ORF">EHO57_12190</name>
    <name evidence="2" type="ORF">EHQ53_04325</name>
</gene>
<reference evidence="3 4" key="2">
    <citation type="journal article" date="2019" name="PLoS Negl. Trop. Dis.">
        <title>Revisiting the worldwide diversity of Leptospira species in the environment.</title>
        <authorList>
            <person name="Vincent A.T."/>
            <person name="Schiettekatte O."/>
            <person name="Bourhy P."/>
            <person name="Veyrier F.J."/>
            <person name="Picardeau M."/>
        </authorList>
    </citation>
    <scope>NUCLEOTIDE SEQUENCE [LARGE SCALE GENOMIC DNA]</scope>
    <source>
        <strain evidence="3">201702690</strain>
        <strain evidence="1 4">SSW18</strain>
    </source>
</reference>
<dbReference type="EMBL" id="RQGC01000002">
    <property type="protein sequence ID" value="TGL42815.1"/>
    <property type="molecule type" value="Genomic_DNA"/>
</dbReference>